<keyword evidence="4" id="KW-1185">Reference proteome</keyword>
<feature type="compositionally biased region" description="Basic and acidic residues" evidence="1">
    <location>
        <begin position="84"/>
        <end position="108"/>
    </location>
</feature>
<feature type="region of interest" description="Disordered" evidence="1">
    <location>
        <begin position="42"/>
        <end position="122"/>
    </location>
</feature>
<comment type="caution">
    <text evidence="3">The sequence shown here is derived from an EMBL/GenBank/DDBJ whole genome shotgun (WGS) entry which is preliminary data.</text>
</comment>
<keyword evidence="2" id="KW-1133">Transmembrane helix</keyword>
<protein>
    <submittedName>
        <fullName evidence="3">Uncharacterized protein</fullName>
    </submittedName>
</protein>
<evidence type="ECO:0000313" key="4">
    <source>
        <dbReference type="Proteomes" id="UP001348098"/>
    </source>
</evidence>
<organism evidence="3 4">
    <name type="scientific">Nocardia implantans</name>
    <dbReference type="NCBI Taxonomy" id="3108168"/>
    <lineage>
        <taxon>Bacteria</taxon>
        <taxon>Bacillati</taxon>
        <taxon>Actinomycetota</taxon>
        <taxon>Actinomycetes</taxon>
        <taxon>Mycobacteriales</taxon>
        <taxon>Nocardiaceae</taxon>
        <taxon>Nocardia</taxon>
    </lineage>
</organism>
<reference evidence="3 4" key="1">
    <citation type="submission" date="2023-12" db="EMBL/GenBank/DDBJ databases">
        <title>novel species in genus Nocarida.</title>
        <authorList>
            <person name="Li Z."/>
        </authorList>
    </citation>
    <scope>NUCLEOTIDE SEQUENCE [LARGE SCALE GENOMIC DNA]</scope>
    <source>
        <strain evidence="3 4">CDC186</strain>
    </source>
</reference>
<accession>A0ABU6B5E4</accession>
<dbReference type="EMBL" id="JAYKYQ010000023">
    <property type="protein sequence ID" value="MEB3514850.1"/>
    <property type="molecule type" value="Genomic_DNA"/>
</dbReference>
<dbReference type="Proteomes" id="UP001348098">
    <property type="component" value="Unassembled WGS sequence"/>
</dbReference>
<gene>
    <name evidence="3" type="ORF">U3653_32905</name>
</gene>
<feature type="transmembrane region" description="Helical" evidence="2">
    <location>
        <begin position="6"/>
        <end position="25"/>
    </location>
</feature>
<name>A0ABU6B5E4_9NOCA</name>
<keyword evidence="2" id="KW-0812">Transmembrane</keyword>
<proteinExistence type="predicted"/>
<feature type="compositionally biased region" description="Basic and acidic residues" evidence="1">
    <location>
        <begin position="60"/>
        <end position="71"/>
    </location>
</feature>
<keyword evidence="2" id="KW-0472">Membrane</keyword>
<sequence length="122" mass="12836">MNPLLLIGGAVLAVGMVGLIISVLLRPAGSKARVTVADLQARLEREQSAMPPETEGPVDDEPRSDEPRSADAESADAESADAGLEEREQSPAADEPRDATADPAHGEAADQVLLPDHLRHDK</sequence>
<dbReference type="RefSeq" id="WP_195082632.1">
    <property type="nucleotide sequence ID" value="NZ_JAYESH010000027.1"/>
</dbReference>
<evidence type="ECO:0000256" key="2">
    <source>
        <dbReference type="SAM" id="Phobius"/>
    </source>
</evidence>
<evidence type="ECO:0000256" key="1">
    <source>
        <dbReference type="SAM" id="MobiDB-lite"/>
    </source>
</evidence>
<evidence type="ECO:0000313" key="3">
    <source>
        <dbReference type="EMBL" id="MEB3514850.1"/>
    </source>
</evidence>